<dbReference type="InParanoid" id="A0A2H3DE72"/>
<dbReference type="AlphaFoldDB" id="A0A2H3DE72"/>
<gene>
    <name evidence="2" type="ORF">ARMGADRAFT_1083198</name>
</gene>
<feature type="region of interest" description="Disordered" evidence="1">
    <location>
        <begin position="202"/>
        <end position="288"/>
    </location>
</feature>
<feature type="compositionally biased region" description="Pro residues" evidence="1">
    <location>
        <begin position="206"/>
        <end position="222"/>
    </location>
</feature>
<evidence type="ECO:0000313" key="2">
    <source>
        <dbReference type="EMBL" id="PBK89742.1"/>
    </source>
</evidence>
<feature type="region of interest" description="Disordered" evidence="1">
    <location>
        <begin position="431"/>
        <end position="457"/>
    </location>
</feature>
<sequence length="457" mass="50939">MSSPLYPPFAEALAMLHYCLHHPTESLEAAMHSDAWVCAVFVSWHRLHTAWIYSEEGFMDDRKWMALESQIWGLLVQVNQNLINDCCDEYNDLVVEALKCSINIEPIEMESKYESEEVPSPAQSPEPNIPTPPPPEQSPVPVPSPGPENLIPLMLHTPTPEPQSSTPVPPPLKKYKFSPRTKHPGFGLRHKQVEIQVPQLPTEFRAPPPQVPLPPIHFPSPLPASESLPAPPIASSSRLRKQILSSDEEQASPSKSLHQASPSPPHLTCQQKQKGCTPDTSGSKLHGCPRKIKEEMVSVVRKCRGLGEPIPKNAHPLSLKDLHPMGLLVPDQDFREYIGCQGAFFKRELASKIGHFWLVMPVARLTLSAIVFNLNQSYVNTLEPVFVPKTRCQMNDSDSNIPSLFLANHLDNIELVSKLFKKGVKEGKELADLEAQEAPSDEDLDAEEEEDELQGNE</sequence>
<dbReference type="Proteomes" id="UP000217790">
    <property type="component" value="Unassembled WGS sequence"/>
</dbReference>
<evidence type="ECO:0000313" key="3">
    <source>
        <dbReference type="Proteomes" id="UP000217790"/>
    </source>
</evidence>
<feature type="compositionally biased region" description="Polar residues" evidence="1">
    <location>
        <begin position="251"/>
        <end position="261"/>
    </location>
</feature>
<reference evidence="3" key="1">
    <citation type="journal article" date="2017" name="Nat. Ecol. Evol.">
        <title>Genome expansion and lineage-specific genetic innovations in the forest pathogenic fungi Armillaria.</title>
        <authorList>
            <person name="Sipos G."/>
            <person name="Prasanna A.N."/>
            <person name="Walter M.C."/>
            <person name="O'Connor E."/>
            <person name="Balint B."/>
            <person name="Krizsan K."/>
            <person name="Kiss B."/>
            <person name="Hess J."/>
            <person name="Varga T."/>
            <person name="Slot J."/>
            <person name="Riley R."/>
            <person name="Boka B."/>
            <person name="Rigling D."/>
            <person name="Barry K."/>
            <person name="Lee J."/>
            <person name="Mihaltcheva S."/>
            <person name="LaButti K."/>
            <person name="Lipzen A."/>
            <person name="Waldron R."/>
            <person name="Moloney N.M."/>
            <person name="Sperisen C."/>
            <person name="Kredics L."/>
            <person name="Vagvoelgyi C."/>
            <person name="Patrignani A."/>
            <person name="Fitzpatrick D."/>
            <person name="Nagy I."/>
            <person name="Doyle S."/>
            <person name="Anderson J.B."/>
            <person name="Grigoriev I.V."/>
            <person name="Gueldener U."/>
            <person name="Muensterkoetter M."/>
            <person name="Nagy L.G."/>
        </authorList>
    </citation>
    <scope>NUCLEOTIDE SEQUENCE [LARGE SCALE GENOMIC DNA]</scope>
    <source>
        <strain evidence="3">Ar21-2</strain>
    </source>
</reference>
<dbReference type="EMBL" id="KZ293667">
    <property type="protein sequence ID" value="PBK89742.1"/>
    <property type="molecule type" value="Genomic_DNA"/>
</dbReference>
<keyword evidence="3" id="KW-1185">Reference proteome</keyword>
<proteinExistence type="predicted"/>
<dbReference type="OrthoDB" id="3020932at2759"/>
<organism evidence="2 3">
    <name type="scientific">Armillaria gallica</name>
    <name type="common">Bulbous honey fungus</name>
    <name type="synonym">Armillaria bulbosa</name>
    <dbReference type="NCBI Taxonomy" id="47427"/>
    <lineage>
        <taxon>Eukaryota</taxon>
        <taxon>Fungi</taxon>
        <taxon>Dikarya</taxon>
        <taxon>Basidiomycota</taxon>
        <taxon>Agaricomycotina</taxon>
        <taxon>Agaricomycetes</taxon>
        <taxon>Agaricomycetidae</taxon>
        <taxon>Agaricales</taxon>
        <taxon>Marasmiineae</taxon>
        <taxon>Physalacriaceae</taxon>
        <taxon>Armillaria</taxon>
    </lineage>
</organism>
<feature type="compositionally biased region" description="Pro residues" evidence="1">
    <location>
        <begin position="122"/>
        <end position="146"/>
    </location>
</feature>
<feature type="compositionally biased region" description="Acidic residues" evidence="1">
    <location>
        <begin position="432"/>
        <end position="457"/>
    </location>
</feature>
<feature type="compositionally biased region" description="Basic residues" evidence="1">
    <location>
        <begin position="173"/>
        <end position="183"/>
    </location>
</feature>
<name>A0A2H3DE72_ARMGA</name>
<feature type="compositionally biased region" description="Polar residues" evidence="1">
    <location>
        <begin position="268"/>
        <end position="283"/>
    </location>
</feature>
<accession>A0A2H3DE72</accession>
<dbReference type="STRING" id="47427.A0A2H3DE72"/>
<feature type="region of interest" description="Disordered" evidence="1">
    <location>
        <begin position="111"/>
        <end position="186"/>
    </location>
</feature>
<evidence type="ECO:0000256" key="1">
    <source>
        <dbReference type="SAM" id="MobiDB-lite"/>
    </source>
</evidence>
<dbReference type="PRINTS" id="PR01217">
    <property type="entry name" value="PRICHEXTENSN"/>
</dbReference>
<protein>
    <submittedName>
        <fullName evidence="2">Uncharacterized protein</fullName>
    </submittedName>
</protein>
<feature type="compositionally biased region" description="Low complexity" evidence="1">
    <location>
        <begin position="223"/>
        <end position="237"/>
    </location>
</feature>